<evidence type="ECO:0000313" key="1">
    <source>
        <dbReference type="EMBL" id="KAI9921888.1"/>
    </source>
</evidence>
<keyword evidence="2" id="KW-1185">Reference proteome</keyword>
<gene>
    <name evidence="1" type="ORF">PsorP6_001471</name>
</gene>
<reference evidence="1 2" key="1">
    <citation type="journal article" date="2022" name="bioRxiv">
        <title>The genome of the oomycete Peronosclerospora sorghi, a cosmopolitan pathogen of maize and sorghum, is inflated with dispersed pseudogenes.</title>
        <authorList>
            <person name="Fletcher K."/>
            <person name="Martin F."/>
            <person name="Isakeit T."/>
            <person name="Cavanaugh K."/>
            <person name="Magill C."/>
            <person name="Michelmore R."/>
        </authorList>
    </citation>
    <scope>NUCLEOTIDE SEQUENCE [LARGE SCALE GENOMIC DNA]</scope>
    <source>
        <strain evidence="1">P6</strain>
    </source>
</reference>
<accession>A0ACC0WVK0</accession>
<protein>
    <submittedName>
        <fullName evidence="1">Uncharacterized protein</fullName>
    </submittedName>
</protein>
<organism evidence="1 2">
    <name type="scientific">Peronosclerospora sorghi</name>
    <dbReference type="NCBI Taxonomy" id="230839"/>
    <lineage>
        <taxon>Eukaryota</taxon>
        <taxon>Sar</taxon>
        <taxon>Stramenopiles</taxon>
        <taxon>Oomycota</taxon>
        <taxon>Peronosporomycetes</taxon>
        <taxon>Peronosporales</taxon>
        <taxon>Peronosporaceae</taxon>
        <taxon>Peronosclerospora</taxon>
    </lineage>
</organism>
<name>A0ACC0WVK0_9STRA</name>
<dbReference type="Proteomes" id="UP001163321">
    <property type="component" value="Chromosome 1"/>
</dbReference>
<dbReference type="EMBL" id="CM047580">
    <property type="protein sequence ID" value="KAI9921888.1"/>
    <property type="molecule type" value="Genomic_DNA"/>
</dbReference>
<comment type="caution">
    <text evidence="1">The sequence shown here is derived from an EMBL/GenBank/DDBJ whole genome shotgun (WGS) entry which is preliminary data.</text>
</comment>
<sequence>MTDKWTMTILVSVFLFQTEYVWLDDLNQSTKNRETRAIADFLWTFDLDRSQFSWERSSAMGVESVFII</sequence>
<proteinExistence type="predicted"/>
<evidence type="ECO:0000313" key="2">
    <source>
        <dbReference type="Proteomes" id="UP001163321"/>
    </source>
</evidence>